<keyword evidence="4 6" id="KW-0143">Chaperone</keyword>
<dbReference type="Gene3D" id="3.55.30.10">
    <property type="entry name" value="Hsp33 domain"/>
    <property type="match status" value="1"/>
</dbReference>
<dbReference type="AlphaFoldDB" id="K8DXN3"/>
<dbReference type="NCBIfam" id="NF001033">
    <property type="entry name" value="PRK00114.1"/>
    <property type="match status" value="1"/>
</dbReference>
<comment type="caution">
    <text evidence="8">The sequence shown here is derived from an EMBL/GenBank/DDBJ whole genome shotgun (WGS) entry which is preliminary data.</text>
</comment>
<evidence type="ECO:0000256" key="2">
    <source>
        <dbReference type="ARBA" id="ARBA00022833"/>
    </source>
</evidence>
<organism evidence="8 9">
    <name type="scientific">Desulforamulus hydrothermalis Lam5 = DSM 18033</name>
    <dbReference type="NCBI Taxonomy" id="1121428"/>
    <lineage>
        <taxon>Bacteria</taxon>
        <taxon>Bacillati</taxon>
        <taxon>Bacillota</taxon>
        <taxon>Clostridia</taxon>
        <taxon>Eubacteriales</taxon>
        <taxon>Peptococcaceae</taxon>
        <taxon>Desulforamulus</taxon>
    </lineage>
</organism>
<protein>
    <recommendedName>
        <fullName evidence="6">33 kDa chaperonin</fullName>
    </recommendedName>
    <alternativeName>
        <fullName evidence="6">Heat shock protein 33 homolog</fullName>
        <shortName evidence="6">HSP33</shortName>
    </alternativeName>
</protein>
<dbReference type="SUPFAM" id="SSF64397">
    <property type="entry name" value="Hsp33 domain"/>
    <property type="match status" value="1"/>
</dbReference>
<dbReference type="PANTHER" id="PTHR30111">
    <property type="entry name" value="33 KDA CHAPERONIN"/>
    <property type="match status" value="1"/>
</dbReference>
<comment type="function">
    <text evidence="6">Redox regulated molecular chaperone. Protects both thermally unfolding and oxidatively damaged proteins from irreversible aggregation. Plays an important role in the bacterial defense system toward oxidative stress.</text>
</comment>
<reference evidence="8 9" key="1">
    <citation type="journal article" date="2013" name="Genome Announc.">
        <title>Genome Sequence of the Sulfate-Reducing Bacterium Desulfotomaculum hydrothermale Lam5(T).</title>
        <authorList>
            <person name="Amin O."/>
            <person name="Fardeau M.L."/>
            <person name="Valette O."/>
            <person name="Hirschler-Rea A."/>
            <person name="Barbe V."/>
            <person name="Medigue C."/>
            <person name="Vacherie B."/>
            <person name="Ollivier B."/>
            <person name="Bertin P.N."/>
            <person name="Dolla A."/>
        </authorList>
    </citation>
    <scope>NUCLEOTIDE SEQUENCE [LARGE SCALE GENOMIC DNA]</scope>
    <source>
        <strain evidence="9">Lam5 / DSM 18033</strain>
    </source>
</reference>
<dbReference type="PIRSF" id="PIRSF005261">
    <property type="entry name" value="Heat_shock_Hsp33"/>
    <property type="match status" value="1"/>
</dbReference>
<dbReference type="GO" id="GO:0051082">
    <property type="term" value="F:unfolded protein binding"/>
    <property type="evidence" value="ECO:0007669"/>
    <property type="project" value="UniProtKB-UniRule"/>
</dbReference>
<keyword evidence="1 6" id="KW-0963">Cytoplasm</keyword>
<dbReference type="InterPro" id="IPR016154">
    <property type="entry name" value="Heat_shock_Hsp33_C"/>
</dbReference>
<evidence type="ECO:0000256" key="4">
    <source>
        <dbReference type="ARBA" id="ARBA00023186"/>
    </source>
</evidence>
<dbReference type="GO" id="GO:0044183">
    <property type="term" value="F:protein folding chaperone"/>
    <property type="evidence" value="ECO:0007669"/>
    <property type="project" value="TreeGrafter"/>
</dbReference>
<dbReference type="OrthoDB" id="9776534at2"/>
<dbReference type="SUPFAM" id="SSF118352">
    <property type="entry name" value="HSP33 redox switch-like"/>
    <property type="match status" value="1"/>
</dbReference>
<comment type="PTM">
    <text evidence="6">Under oxidizing conditions two disulfide bonds are formed involving the reactive cysteines. Under reducing conditions zinc is bound to the reactive cysteines and the protein is inactive.</text>
</comment>
<dbReference type="GO" id="GO:0005737">
    <property type="term" value="C:cytoplasm"/>
    <property type="evidence" value="ECO:0007669"/>
    <property type="project" value="UniProtKB-SubCell"/>
</dbReference>
<dbReference type="EMBL" id="CAOS01000003">
    <property type="protein sequence ID" value="CCO07447.1"/>
    <property type="molecule type" value="Genomic_DNA"/>
</dbReference>
<dbReference type="GO" id="GO:0042026">
    <property type="term" value="P:protein refolding"/>
    <property type="evidence" value="ECO:0007669"/>
    <property type="project" value="TreeGrafter"/>
</dbReference>
<sequence length="300" mass="32066">MHDYLVRGVAADGSFRIFAARTTQTVEEARRRHGCWPVATAALGRTLTAGLLLGANLKGDDILTIRVLGDGPLGAVIVTANAKGEVRGYVQEPQVHLPATADGKLAVGAAVGHGYLHITRDLGLREPFTGSVELVAGEIAEDIAHYLTVSEQTPSAVSLGVLVETDNSVAAAGGLLLQLLPHAGEEVLEQLEHNLAGLPRLSSLIKEGETPEDIIKRVTEGLAVKLLEARPVSFACTCSREKLENLLVGIGKQEVSAMLAEQGEAEISCHFCARQYRFQREDLQKILERIEKENKGGSNA</sequence>
<dbReference type="STRING" id="1121428.DESHY_110391"/>
<feature type="coiled-coil region" evidence="7">
    <location>
        <begin position="273"/>
        <end position="300"/>
    </location>
</feature>
<dbReference type="eggNOG" id="COG1281">
    <property type="taxonomic scope" value="Bacteria"/>
</dbReference>
<evidence type="ECO:0000256" key="1">
    <source>
        <dbReference type="ARBA" id="ARBA00022490"/>
    </source>
</evidence>
<dbReference type="RefSeq" id="WP_008410323.1">
    <property type="nucleotide sequence ID" value="NZ_CAOS01000003.1"/>
</dbReference>
<comment type="similarity">
    <text evidence="6">Belongs to the HSP33 family.</text>
</comment>
<keyword evidence="5 6" id="KW-0676">Redox-active center</keyword>
<evidence type="ECO:0000256" key="7">
    <source>
        <dbReference type="SAM" id="Coils"/>
    </source>
</evidence>
<dbReference type="CDD" id="cd00498">
    <property type="entry name" value="Hsp33"/>
    <property type="match status" value="1"/>
</dbReference>
<dbReference type="PANTHER" id="PTHR30111:SF1">
    <property type="entry name" value="33 KDA CHAPERONIN"/>
    <property type="match status" value="1"/>
</dbReference>
<keyword evidence="3 6" id="KW-1015">Disulfide bond</keyword>
<feature type="disulfide bond" description="Redox-active" evidence="6">
    <location>
        <begin position="269"/>
        <end position="272"/>
    </location>
</feature>
<evidence type="ECO:0000256" key="3">
    <source>
        <dbReference type="ARBA" id="ARBA00023157"/>
    </source>
</evidence>
<keyword evidence="2 6" id="KW-0862">Zinc</keyword>
<gene>
    <name evidence="6 8" type="primary">hslO</name>
    <name evidence="8" type="ORF">DESHY_110391</name>
</gene>
<proteinExistence type="inferred from homology"/>
<keyword evidence="7" id="KW-0175">Coiled coil</keyword>
<evidence type="ECO:0000313" key="8">
    <source>
        <dbReference type="EMBL" id="CCO07447.1"/>
    </source>
</evidence>
<feature type="disulfide bond" description="Redox-active" evidence="6">
    <location>
        <begin position="236"/>
        <end position="238"/>
    </location>
</feature>
<dbReference type="InterPro" id="IPR016153">
    <property type="entry name" value="Heat_shock_Hsp33_N"/>
</dbReference>
<keyword evidence="9" id="KW-1185">Reference proteome</keyword>
<dbReference type="Proteomes" id="UP000009315">
    <property type="component" value="Unassembled WGS sequence"/>
</dbReference>
<evidence type="ECO:0000256" key="5">
    <source>
        <dbReference type="ARBA" id="ARBA00023284"/>
    </source>
</evidence>
<accession>K8DXN3</accession>
<evidence type="ECO:0000313" key="9">
    <source>
        <dbReference type="Proteomes" id="UP000009315"/>
    </source>
</evidence>
<dbReference type="Gene3D" id="3.90.1280.10">
    <property type="entry name" value="HSP33 redox switch-like"/>
    <property type="match status" value="1"/>
</dbReference>
<dbReference type="Pfam" id="PF01430">
    <property type="entry name" value="HSP33"/>
    <property type="match status" value="1"/>
</dbReference>
<dbReference type="HAMAP" id="MF_00117">
    <property type="entry name" value="HslO"/>
    <property type="match status" value="1"/>
</dbReference>
<dbReference type="InterPro" id="IPR000397">
    <property type="entry name" value="Heat_shock_Hsp33"/>
</dbReference>
<evidence type="ECO:0000256" key="6">
    <source>
        <dbReference type="HAMAP-Rule" id="MF_00117"/>
    </source>
</evidence>
<name>K8DXN3_9FIRM</name>
<comment type="subcellular location">
    <subcellularLocation>
        <location evidence="6">Cytoplasm</location>
    </subcellularLocation>
</comment>